<feature type="domain" description="Restriction endonuclease type II NgoFVII N-terminal" evidence="1">
    <location>
        <begin position="5"/>
        <end position="157"/>
    </location>
</feature>
<protein>
    <recommendedName>
        <fullName evidence="5">NgoFVII family restriction endonuclease</fullName>
    </recommendedName>
</protein>
<gene>
    <name evidence="3" type="ORF">AUJ29_00120</name>
</gene>
<dbReference type="Proteomes" id="UP000182465">
    <property type="component" value="Unassembled WGS sequence"/>
</dbReference>
<name>A0A1J4U695_9BACT</name>
<dbReference type="Pfam" id="PF20731">
    <property type="entry name" value="RE_NgoFVII_C"/>
    <property type="match status" value="1"/>
</dbReference>
<dbReference type="CDD" id="cd09117">
    <property type="entry name" value="PLDc_Bfil_DEXD_like"/>
    <property type="match status" value="1"/>
</dbReference>
<dbReference type="Gene3D" id="3.30.870.10">
    <property type="entry name" value="Endonuclease Chain A"/>
    <property type="match status" value="1"/>
</dbReference>
<dbReference type="InterPro" id="IPR019065">
    <property type="entry name" value="RE_NgoFVII_N"/>
</dbReference>
<reference evidence="3 4" key="1">
    <citation type="journal article" date="2016" name="Environ. Microbiol.">
        <title>Genomic resolution of a cold subsurface aquifer community provides metabolic insights for novel microbes adapted to high CO concentrations.</title>
        <authorList>
            <person name="Probst A.J."/>
            <person name="Castelle C.J."/>
            <person name="Singh A."/>
            <person name="Brown C.T."/>
            <person name="Anantharaman K."/>
            <person name="Sharon I."/>
            <person name="Hug L.A."/>
            <person name="Burstein D."/>
            <person name="Emerson J.B."/>
            <person name="Thomas B.C."/>
            <person name="Banfield J.F."/>
        </authorList>
    </citation>
    <scope>NUCLEOTIDE SEQUENCE [LARGE SCALE GENOMIC DNA]</scope>
    <source>
        <strain evidence="3">CG1_02_38_13</strain>
    </source>
</reference>
<evidence type="ECO:0000259" key="1">
    <source>
        <dbReference type="Pfam" id="PF09565"/>
    </source>
</evidence>
<dbReference type="Pfam" id="PF09565">
    <property type="entry name" value="RE_NgoFVII"/>
    <property type="match status" value="1"/>
</dbReference>
<comment type="caution">
    <text evidence="3">The sequence shown here is derived from an EMBL/GenBank/DDBJ whole genome shotgun (WGS) entry which is preliminary data.</text>
</comment>
<organism evidence="3 4">
    <name type="scientific">Candidatus Kuenenbacteria bacterium CG1_02_38_13</name>
    <dbReference type="NCBI Taxonomy" id="1805235"/>
    <lineage>
        <taxon>Bacteria</taxon>
        <taxon>Candidatus Kueneniibacteriota</taxon>
    </lineage>
</organism>
<dbReference type="InterPro" id="IPR048923">
    <property type="entry name" value="RE_NgoFVII_C"/>
</dbReference>
<proteinExistence type="predicted"/>
<evidence type="ECO:0000313" key="3">
    <source>
        <dbReference type="EMBL" id="OIO18317.1"/>
    </source>
</evidence>
<evidence type="ECO:0000313" key="4">
    <source>
        <dbReference type="Proteomes" id="UP000182465"/>
    </source>
</evidence>
<accession>A0A1J4U695</accession>
<dbReference type="AlphaFoldDB" id="A0A1J4U695"/>
<dbReference type="EMBL" id="MNVB01000004">
    <property type="protein sequence ID" value="OIO18317.1"/>
    <property type="molecule type" value="Genomic_DNA"/>
</dbReference>
<sequence>MHFENLYNEILLNPLQDSELNKLLIVSGYATAAMSFHYLNDLRQKSKNIDIQLIVGMALKDGLTSSNHNGFKKLVSEDFQDTFKCSYIMKSPAVHSKLYIWCTNKKPVCAFTGSANYTQTAFFLKTQRETMSRCDPNESAGYFNSLLNETIFCNHPDAEQFITIYRDSLRRKEYQMGVTDEAEYEVSDYSGLPSVTVSLLDRNGNLPQRSGLNWGQRPEEHREPNQAYIRLTSDIYHTDFFPPVSVHFTLFTDDGKTLVCTRAQQNGKSIHTPHNNSLIGEYFRNRLGVGNGEPVRNEHLINHGRTNITFYKVDDETYYMDFAP</sequence>
<evidence type="ECO:0000259" key="2">
    <source>
        <dbReference type="Pfam" id="PF20731"/>
    </source>
</evidence>
<feature type="domain" description="Restriction endonuclease type II NgoFVII C-terminal B3-like DNA-binding" evidence="2">
    <location>
        <begin position="191"/>
        <end position="314"/>
    </location>
</feature>
<evidence type="ECO:0008006" key="5">
    <source>
        <dbReference type="Google" id="ProtNLM"/>
    </source>
</evidence>